<proteinExistence type="predicted"/>
<dbReference type="CDD" id="cd00371">
    <property type="entry name" value="HMA"/>
    <property type="match status" value="1"/>
</dbReference>
<reference evidence="2 3" key="1">
    <citation type="submission" date="2013-08" db="EMBL/GenBank/DDBJ databases">
        <title>Genome sequencing of Cellulomonas carbonis T26.</title>
        <authorList>
            <person name="Chen F."/>
            <person name="Li Y."/>
            <person name="Wang G."/>
        </authorList>
    </citation>
    <scope>NUCLEOTIDE SEQUENCE [LARGE SCALE GENOMIC DNA]</scope>
    <source>
        <strain evidence="2 3">T26</strain>
    </source>
</reference>
<dbReference type="Pfam" id="PF00403">
    <property type="entry name" value="HMA"/>
    <property type="match status" value="1"/>
</dbReference>
<evidence type="ECO:0000259" key="1">
    <source>
        <dbReference type="PROSITE" id="PS50846"/>
    </source>
</evidence>
<evidence type="ECO:0000313" key="3">
    <source>
        <dbReference type="Proteomes" id="UP000029839"/>
    </source>
</evidence>
<evidence type="ECO:0000313" key="2">
    <source>
        <dbReference type="EMBL" id="KGM10910.1"/>
    </source>
</evidence>
<dbReference type="InterPro" id="IPR036163">
    <property type="entry name" value="HMA_dom_sf"/>
</dbReference>
<dbReference type="Gene3D" id="3.30.70.100">
    <property type="match status" value="1"/>
</dbReference>
<reference evidence="2 3" key="2">
    <citation type="journal article" date="2015" name="Stand. Genomic Sci.">
        <title>Draft genome sequence of Cellulomonas carbonis T26(T) and comparative analysis of six Cellulomonas genomes.</title>
        <authorList>
            <person name="Zhuang W."/>
            <person name="Zhang S."/>
            <person name="Xia X."/>
            <person name="Wang G."/>
        </authorList>
    </citation>
    <scope>NUCLEOTIDE SEQUENCE [LARGE SCALE GENOMIC DNA]</scope>
    <source>
        <strain evidence="2 3">T26</strain>
    </source>
</reference>
<dbReference type="PROSITE" id="PS50846">
    <property type="entry name" value="HMA_2"/>
    <property type="match status" value="1"/>
</dbReference>
<dbReference type="EMBL" id="AXCY01000035">
    <property type="protein sequence ID" value="KGM10910.1"/>
    <property type="molecule type" value="Genomic_DNA"/>
</dbReference>
<dbReference type="SUPFAM" id="SSF55008">
    <property type="entry name" value="HMA, heavy metal-associated domain"/>
    <property type="match status" value="1"/>
</dbReference>
<protein>
    <submittedName>
        <fullName evidence="2">Copper-transporting ATPase</fullName>
    </submittedName>
</protein>
<comment type="caution">
    <text evidence="2">The sequence shown here is derived from an EMBL/GenBank/DDBJ whole genome shotgun (WGS) entry which is preliminary data.</text>
</comment>
<gene>
    <name evidence="2" type="ORF">N868_13040</name>
</gene>
<dbReference type="GO" id="GO:0046872">
    <property type="term" value="F:metal ion binding"/>
    <property type="evidence" value="ECO:0007669"/>
    <property type="project" value="InterPro"/>
</dbReference>
<organism evidence="2 3">
    <name type="scientific">Cellulomonas carbonis T26</name>
    <dbReference type="NCBI Taxonomy" id="947969"/>
    <lineage>
        <taxon>Bacteria</taxon>
        <taxon>Bacillati</taxon>
        <taxon>Actinomycetota</taxon>
        <taxon>Actinomycetes</taxon>
        <taxon>Micrococcales</taxon>
        <taxon>Cellulomonadaceae</taxon>
        <taxon>Cellulomonas</taxon>
    </lineage>
</organism>
<accession>A0A0A0BSL4</accession>
<feature type="domain" description="HMA" evidence="1">
    <location>
        <begin position="1"/>
        <end position="61"/>
    </location>
</feature>
<dbReference type="Proteomes" id="UP000029839">
    <property type="component" value="Unassembled WGS sequence"/>
</dbReference>
<dbReference type="AlphaFoldDB" id="A0A0A0BSL4"/>
<dbReference type="InterPro" id="IPR006121">
    <property type="entry name" value="HMA_dom"/>
</dbReference>
<sequence>MFSGMSRARAITAVAAAIAALPGVEDVKVHLATGEVDVHGPEQPTLADLRAAVSRASYELMGVVR</sequence>
<name>A0A0A0BSL4_9CELL</name>
<keyword evidence="3" id="KW-1185">Reference proteome</keyword>